<dbReference type="AlphaFoldDB" id="A0A9P0AF45"/>
<dbReference type="EMBL" id="OU963866">
    <property type="protein sequence ID" value="CAH0390249.1"/>
    <property type="molecule type" value="Genomic_DNA"/>
</dbReference>
<feature type="compositionally biased region" description="Pro residues" evidence="1">
    <location>
        <begin position="28"/>
        <end position="42"/>
    </location>
</feature>
<protein>
    <submittedName>
        <fullName evidence="2">Uncharacterized protein</fullName>
    </submittedName>
</protein>
<evidence type="ECO:0000256" key="1">
    <source>
        <dbReference type="SAM" id="MobiDB-lite"/>
    </source>
</evidence>
<keyword evidence="3" id="KW-1185">Reference proteome</keyword>
<reference evidence="2" key="1">
    <citation type="submission" date="2021-12" db="EMBL/GenBank/DDBJ databases">
        <authorList>
            <person name="King R."/>
        </authorList>
    </citation>
    <scope>NUCLEOTIDE SEQUENCE</scope>
</reference>
<sequence>MEEDLLRTLSPHPLVSLEDSASHITSPPTTPFPDRPVTPPPDFQDVVDAPSPHRPGPPPHATTYRQFRCMVCGGVGHITFRCGHFAPLSLEERWALGPSDSGRSLRELP</sequence>
<gene>
    <name evidence="2" type="ORF">BEMITA_LOCUS8991</name>
</gene>
<dbReference type="Proteomes" id="UP001152759">
    <property type="component" value="Chromosome 5"/>
</dbReference>
<organism evidence="2 3">
    <name type="scientific">Bemisia tabaci</name>
    <name type="common">Sweetpotato whitefly</name>
    <name type="synonym">Aleurodes tabaci</name>
    <dbReference type="NCBI Taxonomy" id="7038"/>
    <lineage>
        <taxon>Eukaryota</taxon>
        <taxon>Metazoa</taxon>
        <taxon>Ecdysozoa</taxon>
        <taxon>Arthropoda</taxon>
        <taxon>Hexapoda</taxon>
        <taxon>Insecta</taxon>
        <taxon>Pterygota</taxon>
        <taxon>Neoptera</taxon>
        <taxon>Paraneoptera</taxon>
        <taxon>Hemiptera</taxon>
        <taxon>Sternorrhyncha</taxon>
        <taxon>Aleyrodoidea</taxon>
        <taxon>Aleyrodidae</taxon>
        <taxon>Aleyrodinae</taxon>
        <taxon>Bemisia</taxon>
    </lineage>
</organism>
<evidence type="ECO:0000313" key="3">
    <source>
        <dbReference type="Proteomes" id="UP001152759"/>
    </source>
</evidence>
<feature type="region of interest" description="Disordered" evidence="1">
    <location>
        <begin position="1"/>
        <end position="61"/>
    </location>
</feature>
<accession>A0A9P0AF45</accession>
<name>A0A9P0AF45_BEMTA</name>
<evidence type="ECO:0000313" key="2">
    <source>
        <dbReference type="EMBL" id="CAH0390249.1"/>
    </source>
</evidence>
<proteinExistence type="predicted"/>